<dbReference type="EMBL" id="JBHSAY010000003">
    <property type="protein sequence ID" value="MFC4129304.1"/>
    <property type="molecule type" value="Genomic_DNA"/>
</dbReference>
<feature type="transmembrane region" description="Helical" evidence="2">
    <location>
        <begin position="54"/>
        <end position="72"/>
    </location>
</feature>
<feature type="transmembrane region" description="Helical" evidence="2">
    <location>
        <begin position="434"/>
        <end position="455"/>
    </location>
</feature>
<evidence type="ECO:0000313" key="3">
    <source>
        <dbReference type="EMBL" id="MFC4129304.1"/>
    </source>
</evidence>
<dbReference type="InterPro" id="IPR016570">
    <property type="entry name" value="UCP010361"/>
</dbReference>
<feature type="transmembrane region" description="Helical" evidence="2">
    <location>
        <begin position="184"/>
        <end position="212"/>
    </location>
</feature>
<gene>
    <name evidence="3" type="ORF">ACFOZ4_01595</name>
</gene>
<dbReference type="PIRSF" id="PIRSF010361">
    <property type="entry name" value="UCP010361"/>
    <property type="match status" value="1"/>
</dbReference>
<feature type="transmembrane region" description="Helical" evidence="2">
    <location>
        <begin position="335"/>
        <end position="355"/>
    </location>
</feature>
<feature type="transmembrane region" description="Helical" evidence="2">
    <location>
        <begin position="367"/>
        <end position="391"/>
    </location>
</feature>
<dbReference type="RefSeq" id="WP_253759138.1">
    <property type="nucleotide sequence ID" value="NZ_JAMZDZ010000001.1"/>
</dbReference>
<feature type="transmembrane region" description="Helical" evidence="2">
    <location>
        <begin position="403"/>
        <end position="422"/>
    </location>
</feature>
<name>A0ABV8LEY3_9ACTN</name>
<feature type="transmembrane region" description="Helical" evidence="2">
    <location>
        <begin position="224"/>
        <end position="250"/>
    </location>
</feature>
<comment type="caution">
    <text evidence="3">The sequence shown here is derived from an EMBL/GenBank/DDBJ whole genome shotgun (WGS) entry which is preliminary data.</text>
</comment>
<dbReference type="Proteomes" id="UP001595816">
    <property type="component" value="Unassembled WGS sequence"/>
</dbReference>
<keyword evidence="2" id="KW-1133">Transmembrane helix</keyword>
<proteinExistence type="predicted"/>
<organism evidence="3 4">
    <name type="scientific">Hamadaea flava</name>
    <dbReference type="NCBI Taxonomy" id="1742688"/>
    <lineage>
        <taxon>Bacteria</taxon>
        <taxon>Bacillati</taxon>
        <taxon>Actinomycetota</taxon>
        <taxon>Actinomycetes</taxon>
        <taxon>Micromonosporales</taxon>
        <taxon>Micromonosporaceae</taxon>
        <taxon>Hamadaea</taxon>
    </lineage>
</organism>
<feature type="transmembrane region" description="Helical" evidence="2">
    <location>
        <begin position="256"/>
        <end position="280"/>
    </location>
</feature>
<sequence length="474" mass="52373">MQAEVGQDQDDRDRPASPRIDAPSRSDGFVGGLAELIGGRLGEHAPVARRSVKFVSLIVLALTCLTLALHFVQKSPCRDGAWTDNKQYTNFCYTDVLALYYAEGLSDGQVPYIDHAVEYPVLTGVMMGVIGLPVHAYGQTHPDFNQGQAFYDITALVLFLFALGTAAMMLAIRRTRPWDVAMFALSPALLVTASVNWDFLAIVLAVGGVYAWSRKWPGYWAPALTGVLLGLGTAAKLWPGFLFVGLLAIALRTWRWVPFLVAAGTAAVTWLAVNVPVMVLNFDNWRRFIDLNNERGVDWGVLYYIGRYVDAKFWSGGEGDSGLFQWLSRDENRSLLNGISLALFAVACLGIIYLAMRAPVPPRLTQLAFLTVAAFLLFNKVWSQQFTLWLLPLAILARPRWGAFLVWQLAEVAYFLSFYGELLGASGKSVMPEGVFIFASIARWVTVAVLCGLVIRDIRNPRLDVVRQSDPLAV</sequence>
<keyword evidence="2" id="KW-0812">Transmembrane</keyword>
<reference evidence="4" key="1">
    <citation type="journal article" date="2019" name="Int. J. Syst. Evol. Microbiol.">
        <title>The Global Catalogue of Microorganisms (GCM) 10K type strain sequencing project: providing services to taxonomists for standard genome sequencing and annotation.</title>
        <authorList>
            <consortium name="The Broad Institute Genomics Platform"/>
            <consortium name="The Broad Institute Genome Sequencing Center for Infectious Disease"/>
            <person name="Wu L."/>
            <person name="Ma J."/>
        </authorList>
    </citation>
    <scope>NUCLEOTIDE SEQUENCE [LARGE SCALE GENOMIC DNA]</scope>
    <source>
        <strain evidence="4">CGMCC 4.7289</strain>
    </source>
</reference>
<evidence type="ECO:0000256" key="1">
    <source>
        <dbReference type="SAM" id="MobiDB-lite"/>
    </source>
</evidence>
<keyword evidence="4" id="KW-1185">Reference proteome</keyword>
<evidence type="ECO:0000256" key="2">
    <source>
        <dbReference type="SAM" id="Phobius"/>
    </source>
</evidence>
<feature type="transmembrane region" description="Helical" evidence="2">
    <location>
        <begin position="149"/>
        <end position="172"/>
    </location>
</feature>
<protein>
    <submittedName>
        <fullName evidence="3">Glycosyltransferase family 87 protein</fullName>
    </submittedName>
</protein>
<feature type="transmembrane region" description="Helical" evidence="2">
    <location>
        <begin position="119"/>
        <end position="137"/>
    </location>
</feature>
<feature type="region of interest" description="Disordered" evidence="1">
    <location>
        <begin position="1"/>
        <end position="27"/>
    </location>
</feature>
<accession>A0ABV8LEY3</accession>
<keyword evidence="2" id="KW-0472">Membrane</keyword>
<evidence type="ECO:0000313" key="4">
    <source>
        <dbReference type="Proteomes" id="UP001595816"/>
    </source>
</evidence>